<organism evidence="4 5">
    <name type="scientific">Gordonia soli NBRC 108243</name>
    <dbReference type="NCBI Taxonomy" id="1223545"/>
    <lineage>
        <taxon>Bacteria</taxon>
        <taxon>Bacillati</taxon>
        <taxon>Actinomycetota</taxon>
        <taxon>Actinomycetes</taxon>
        <taxon>Mycobacteriales</taxon>
        <taxon>Gordoniaceae</taxon>
        <taxon>Gordonia</taxon>
    </lineage>
</organism>
<dbReference type="Proteomes" id="UP000011666">
    <property type="component" value="Unassembled WGS sequence"/>
</dbReference>
<dbReference type="PANTHER" id="PTHR43606:SF2">
    <property type="entry name" value="ALKALINE PHOSPHATASE FAMILY PROTEIN (AFU_ORTHOLOGUE AFUA_5G03860)"/>
    <property type="match status" value="1"/>
</dbReference>
<evidence type="ECO:0000313" key="4">
    <source>
        <dbReference type="EMBL" id="GAC70848.1"/>
    </source>
</evidence>
<keyword evidence="5" id="KW-1185">Reference proteome</keyword>
<gene>
    <name evidence="4" type="primary">phoD</name>
    <name evidence="4" type="ORF">GS4_42_00260</name>
</gene>
<dbReference type="PANTHER" id="PTHR43606">
    <property type="entry name" value="PHOSPHATASE, PUTATIVE (AFU_ORTHOLOGUE AFUA_6G08710)-RELATED"/>
    <property type="match status" value="1"/>
</dbReference>
<evidence type="ECO:0000259" key="2">
    <source>
        <dbReference type="Pfam" id="PF09423"/>
    </source>
</evidence>
<dbReference type="CDD" id="cd07389">
    <property type="entry name" value="MPP_PhoD"/>
    <property type="match status" value="1"/>
</dbReference>
<dbReference type="SUPFAM" id="SSF56300">
    <property type="entry name" value="Metallo-dependent phosphatases"/>
    <property type="match status" value="1"/>
</dbReference>
<dbReference type="InterPro" id="IPR029052">
    <property type="entry name" value="Metallo-depent_PP-like"/>
</dbReference>
<evidence type="ECO:0000313" key="5">
    <source>
        <dbReference type="Proteomes" id="UP000011666"/>
    </source>
</evidence>
<dbReference type="InterPro" id="IPR018946">
    <property type="entry name" value="PhoD-like_MPP"/>
</dbReference>
<dbReference type="Pfam" id="PF09423">
    <property type="entry name" value="PhoD"/>
    <property type="match status" value="1"/>
</dbReference>
<dbReference type="InterPro" id="IPR038607">
    <property type="entry name" value="PhoD-like_sf"/>
</dbReference>
<feature type="region of interest" description="Disordered" evidence="1">
    <location>
        <begin position="1"/>
        <end position="45"/>
    </location>
</feature>
<dbReference type="Gene3D" id="2.60.40.380">
    <property type="entry name" value="Purple acid phosphatase-like, N-terminal"/>
    <property type="match status" value="1"/>
</dbReference>
<dbReference type="EMBL" id="BANX01000042">
    <property type="protein sequence ID" value="GAC70848.1"/>
    <property type="molecule type" value="Genomic_DNA"/>
</dbReference>
<reference evidence="4 5" key="1">
    <citation type="submission" date="2013-01" db="EMBL/GenBank/DDBJ databases">
        <title>Whole genome shotgun sequence of Gordonia soli NBRC 108243.</title>
        <authorList>
            <person name="Isaki-Nakamura S."/>
            <person name="Hosoyama A."/>
            <person name="Tsuchikane K."/>
            <person name="Ando Y."/>
            <person name="Baba S."/>
            <person name="Ohji S."/>
            <person name="Hamada M."/>
            <person name="Tamura T."/>
            <person name="Yamazoe A."/>
            <person name="Yamazaki S."/>
            <person name="Fujita N."/>
        </authorList>
    </citation>
    <scope>NUCLEOTIDE SEQUENCE [LARGE SCALE GENOMIC DNA]</scope>
    <source>
        <strain evidence="4 5">NBRC 108243</strain>
    </source>
</reference>
<feature type="domain" description="Phospholipase D N-terminal" evidence="3">
    <location>
        <begin position="82"/>
        <end position="183"/>
    </location>
</feature>
<accession>M0QQK8</accession>
<dbReference type="InterPro" id="IPR006311">
    <property type="entry name" value="TAT_signal"/>
</dbReference>
<dbReference type="InterPro" id="IPR032093">
    <property type="entry name" value="PhoD_N"/>
</dbReference>
<comment type="caution">
    <text evidence="4">The sequence shown here is derived from an EMBL/GenBank/DDBJ whole genome shotgun (WGS) entry which is preliminary data.</text>
</comment>
<sequence length="591" mass="64026">MMSGVPAQPRGDRSTSASETSRADASLPIDSRSPGTLTPAPTATRRDVLRAGVGVGVAGAALAVSGPVANATPRTAHQVFAHGVASGDPLPDGVILWTRVTPTAAATPGSRAGAPTSVRWEIARDAAFGSIVTSGTVTTGPDRDHTVKTDARGLSANTVYHYRFRVVDGPSAGAVSPVGRTRTAPAAGADVREVRFGVVSCSNWEAGYFGAYRHLRRHRDLTAIVHLGDYLYEYASGDYTGKTGPVRPHLPRNEIVTLADYRIRHAQYKTDPDLAALHRQLPWICTWDDHESSNDAWSADAENHDRSEGSWAARKAAAEQAYFEWMPVRPAVDAGGRHLYRRLRFGRLLELSMLDLRTYRSEQVSSTSKRIDDPARTITGAAQMRWLTDGLVSADTRWRIVGNPVMISPVVIPPLDARNAAALTEVLGLPATGIPYNADQWDGYTADRNRLLTTLRRNRVPNVVFITGDIHSSWACDIPVNAADYPASGTVATELVVTSVTSSNIDDILKVPERTVGAAVPAAITAVNRHVRWNDFDAHGYSVLTVTPAAAQMDWYFLTDKADARSGDYHARSYRVPNGSQRVEPVTTPRR</sequence>
<dbReference type="STRING" id="1223545.GS4_42_00260"/>
<dbReference type="Pfam" id="PF16655">
    <property type="entry name" value="PhoD_N"/>
    <property type="match status" value="1"/>
</dbReference>
<dbReference type="eggNOG" id="COG3540">
    <property type="taxonomic scope" value="Bacteria"/>
</dbReference>
<evidence type="ECO:0000259" key="3">
    <source>
        <dbReference type="Pfam" id="PF16655"/>
    </source>
</evidence>
<protein>
    <submittedName>
        <fullName evidence="4">Phospholipase D</fullName>
    </submittedName>
</protein>
<feature type="domain" description="PhoD-like phosphatase metallophosphatase" evidence="2">
    <location>
        <begin position="196"/>
        <end position="555"/>
    </location>
</feature>
<proteinExistence type="predicted"/>
<dbReference type="AlphaFoldDB" id="M0QQK8"/>
<name>M0QQK8_9ACTN</name>
<dbReference type="PROSITE" id="PS51318">
    <property type="entry name" value="TAT"/>
    <property type="match status" value="1"/>
</dbReference>
<dbReference type="InterPro" id="IPR052900">
    <property type="entry name" value="Phospholipid_Metab_Enz"/>
</dbReference>
<dbReference type="Gene3D" id="3.60.21.70">
    <property type="entry name" value="PhoD-like phosphatase"/>
    <property type="match status" value="1"/>
</dbReference>
<evidence type="ECO:0000256" key="1">
    <source>
        <dbReference type="SAM" id="MobiDB-lite"/>
    </source>
</evidence>